<name>A0A248KJR9_9ENTR</name>
<dbReference type="Pfam" id="PF23675">
    <property type="entry name" value="YciZ"/>
    <property type="match status" value="1"/>
</dbReference>
<dbReference type="EMBL" id="CP022114">
    <property type="protein sequence ID" value="ASG63516.1"/>
    <property type="molecule type" value="Genomic_DNA"/>
</dbReference>
<evidence type="ECO:0000313" key="3">
    <source>
        <dbReference type="EMBL" id="ASG63516.1"/>
    </source>
</evidence>
<comment type="similarity">
    <text evidence="1 2">Belongs to the UPF0509 family.</text>
</comment>
<dbReference type="Proteomes" id="UP000197098">
    <property type="component" value="Chromosome"/>
</dbReference>
<proteinExistence type="inferred from homology"/>
<organism evidence="3 4">
    <name type="scientific">Kluyvera genomosp. 3</name>
    <dbReference type="NCBI Taxonomy" id="2774055"/>
    <lineage>
        <taxon>Bacteria</taxon>
        <taxon>Pseudomonadati</taxon>
        <taxon>Pseudomonadota</taxon>
        <taxon>Gammaproteobacteria</taxon>
        <taxon>Enterobacterales</taxon>
        <taxon>Enterobacteriaceae</taxon>
        <taxon>Kluyvera</taxon>
    </lineage>
</organism>
<dbReference type="HAMAP" id="MF_01641">
    <property type="entry name" value="UPF0509"/>
    <property type="match status" value="1"/>
</dbReference>
<protein>
    <recommendedName>
        <fullName evidence="2">UPF0509 protein CEW81_13775</fullName>
    </recommendedName>
</protein>
<evidence type="ECO:0000256" key="1">
    <source>
        <dbReference type="ARBA" id="ARBA00008701"/>
    </source>
</evidence>
<dbReference type="AlphaFoldDB" id="A0A248KJR9"/>
<sequence>MIDFNRIYQQDPTMSELDARQVAQRIDTVLDILVGGDTHSAINNLEILKAELLAHAADERDNRTGQPKSPWEI</sequence>
<gene>
    <name evidence="3" type="ORF">CEW81_13775</name>
</gene>
<accession>A0A248KJR9</accession>
<dbReference type="NCBIfam" id="NF010179">
    <property type="entry name" value="PRK13658.1"/>
    <property type="match status" value="1"/>
</dbReference>
<reference evidence="3 4" key="1">
    <citation type="submission" date="2017-06" db="EMBL/GenBank/DDBJ databases">
        <title>Origin of plasmid-mediated fosfomycin resistance gene fosA3.</title>
        <authorList>
            <person name="Ito R."/>
            <person name="Pacey M.P."/>
            <person name="Doi Y."/>
        </authorList>
    </citation>
    <scope>NUCLEOTIDE SEQUENCE [LARGE SCALE GENOMIC DNA]</scope>
    <source>
        <strain evidence="3 4">YDC799</strain>
    </source>
</reference>
<evidence type="ECO:0000256" key="2">
    <source>
        <dbReference type="HAMAP-Rule" id="MF_01641"/>
    </source>
</evidence>
<dbReference type="InterPro" id="IPR020887">
    <property type="entry name" value="UPF0509"/>
</dbReference>
<evidence type="ECO:0000313" key="4">
    <source>
        <dbReference type="Proteomes" id="UP000197098"/>
    </source>
</evidence>